<dbReference type="Gene3D" id="3.40.50.720">
    <property type="entry name" value="NAD(P)-binding Rossmann-like Domain"/>
    <property type="match status" value="1"/>
</dbReference>
<protein>
    <submittedName>
        <fullName evidence="4">SDR family oxidoreductase</fullName>
    </submittedName>
</protein>
<dbReference type="Proteomes" id="UP001596989">
    <property type="component" value="Unassembled WGS sequence"/>
</dbReference>
<evidence type="ECO:0000313" key="5">
    <source>
        <dbReference type="Proteomes" id="UP001596989"/>
    </source>
</evidence>
<proteinExistence type="inferred from homology"/>
<dbReference type="CDD" id="cd05374">
    <property type="entry name" value="17beta-HSD-like_SDR_c"/>
    <property type="match status" value="1"/>
</dbReference>
<dbReference type="InterPro" id="IPR020904">
    <property type="entry name" value="Sc_DH/Rdtase_CS"/>
</dbReference>
<dbReference type="PANTHER" id="PTHR43976">
    <property type="entry name" value="SHORT CHAIN DEHYDROGENASE"/>
    <property type="match status" value="1"/>
</dbReference>
<dbReference type="PRINTS" id="PR00081">
    <property type="entry name" value="GDHRDH"/>
</dbReference>
<dbReference type="SUPFAM" id="SSF51735">
    <property type="entry name" value="NAD(P)-binding Rossmann-fold domains"/>
    <property type="match status" value="1"/>
</dbReference>
<keyword evidence="2" id="KW-0560">Oxidoreductase</keyword>
<reference evidence="5" key="1">
    <citation type="journal article" date="2019" name="Int. J. Syst. Evol. Microbiol.">
        <title>The Global Catalogue of Microorganisms (GCM) 10K type strain sequencing project: providing services to taxonomists for standard genome sequencing and annotation.</title>
        <authorList>
            <consortium name="The Broad Institute Genomics Platform"/>
            <consortium name="The Broad Institute Genome Sequencing Center for Infectious Disease"/>
            <person name="Wu L."/>
            <person name="Ma J."/>
        </authorList>
    </citation>
    <scope>NUCLEOTIDE SEQUENCE [LARGE SCALE GENOMIC DNA]</scope>
    <source>
        <strain evidence="5">CCUG 59129</strain>
    </source>
</reference>
<dbReference type="NCBIfam" id="NF005372">
    <property type="entry name" value="PRK06914.1"/>
    <property type="match status" value="1"/>
</dbReference>
<accession>A0ABW3HVY1</accession>
<dbReference type="InterPro" id="IPR036291">
    <property type="entry name" value="NAD(P)-bd_dom_sf"/>
</dbReference>
<dbReference type="InterPro" id="IPR002347">
    <property type="entry name" value="SDR_fam"/>
</dbReference>
<dbReference type="Pfam" id="PF00106">
    <property type="entry name" value="adh_short"/>
    <property type="match status" value="1"/>
</dbReference>
<evidence type="ECO:0000256" key="2">
    <source>
        <dbReference type="ARBA" id="ARBA00023002"/>
    </source>
</evidence>
<sequence>MIKKVALLTGTSSGFGMLASLRFLEKGYCVVATMRDLNKKNELLERARGLGCEKQLECLKLDVTSEADARQVMAHVAEKYGRLDVLVNNAGFAVGGAAEEVPMEAWRSIMDTNLFGVITMTQAVLPLMRRQGSGAIINVSSVSGRIGIPGYAPYCASKFALEGFSESLRHEVSSFGIKVVLVCPGAYRTSIWDKGFDNIHVSDASPYRPMLAAVLGYSRRTAETAPDPDEIARKIVWLAGKESPSLRYTYGKGSLSSMLGKALLPWRWFERILAVALKKA</sequence>
<organism evidence="4 5">
    <name type="scientific">Paenibacillus chungangensis</name>
    <dbReference type="NCBI Taxonomy" id="696535"/>
    <lineage>
        <taxon>Bacteria</taxon>
        <taxon>Bacillati</taxon>
        <taxon>Bacillota</taxon>
        <taxon>Bacilli</taxon>
        <taxon>Bacillales</taxon>
        <taxon>Paenibacillaceae</taxon>
        <taxon>Paenibacillus</taxon>
    </lineage>
</organism>
<dbReference type="PROSITE" id="PS00061">
    <property type="entry name" value="ADH_SHORT"/>
    <property type="match status" value="1"/>
</dbReference>
<dbReference type="RefSeq" id="WP_377567550.1">
    <property type="nucleotide sequence ID" value="NZ_JBHTJZ010000064.1"/>
</dbReference>
<dbReference type="InterPro" id="IPR051911">
    <property type="entry name" value="SDR_oxidoreductase"/>
</dbReference>
<name>A0ABW3HVY1_9BACL</name>
<dbReference type="PANTHER" id="PTHR43976:SF16">
    <property type="entry name" value="SHORT-CHAIN DEHYDROGENASE_REDUCTASE FAMILY PROTEIN"/>
    <property type="match status" value="1"/>
</dbReference>
<gene>
    <name evidence="4" type="ORF">ACFQ2I_20415</name>
</gene>
<comment type="similarity">
    <text evidence="1 3">Belongs to the short-chain dehydrogenases/reductases (SDR) family.</text>
</comment>
<evidence type="ECO:0000313" key="4">
    <source>
        <dbReference type="EMBL" id="MFD0961713.1"/>
    </source>
</evidence>
<comment type="caution">
    <text evidence="4">The sequence shown here is derived from an EMBL/GenBank/DDBJ whole genome shotgun (WGS) entry which is preliminary data.</text>
</comment>
<dbReference type="EMBL" id="JBHTJZ010000064">
    <property type="protein sequence ID" value="MFD0961713.1"/>
    <property type="molecule type" value="Genomic_DNA"/>
</dbReference>
<keyword evidence="5" id="KW-1185">Reference proteome</keyword>
<dbReference type="PRINTS" id="PR00080">
    <property type="entry name" value="SDRFAMILY"/>
</dbReference>
<evidence type="ECO:0000256" key="3">
    <source>
        <dbReference type="RuleBase" id="RU000363"/>
    </source>
</evidence>
<evidence type="ECO:0000256" key="1">
    <source>
        <dbReference type="ARBA" id="ARBA00006484"/>
    </source>
</evidence>